<evidence type="ECO:0000313" key="3">
    <source>
        <dbReference type="Proteomes" id="UP000183810"/>
    </source>
</evidence>
<accession>A0A1J0VN35</accession>
<keyword evidence="1" id="KW-0472">Membrane</keyword>
<evidence type="ECO:0000256" key="1">
    <source>
        <dbReference type="SAM" id="Phobius"/>
    </source>
</evidence>
<gene>
    <name evidence="2" type="ORF">BOX37_05120</name>
</gene>
<keyword evidence="1" id="KW-0812">Transmembrane</keyword>
<protein>
    <submittedName>
        <fullName evidence="2">Uncharacterized protein</fullName>
    </submittedName>
</protein>
<reference evidence="2" key="1">
    <citation type="submission" date="2016-11" db="EMBL/GenBank/DDBJ databases">
        <authorList>
            <person name="Jaros S."/>
            <person name="Januszkiewicz K."/>
            <person name="Wedrychowicz H."/>
        </authorList>
    </citation>
    <scope>NUCLEOTIDE SEQUENCE [LARGE SCALE GENOMIC DNA]</scope>
    <source>
        <strain evidence="2">Y48</strain>
    </source>
</reference>
<evidence type="ECO:0000313" key="2">
    <source>
        <dbReference type="EMBL" id="APE33451.1"/>
    </source>
</evidence>
<keyword evidence="3" id="KW-1185">Reference proteome</keyword>
<proteinExistence type="predicted"/>
<dbReference type="Proteomes" id="UP000183810">
    <property type="component" value="Chromosome"/>
</dbReference>
<dbReference type="EMBL" id="CP018082">
    <property type="protein sequence ID" value="APE33451.1"/>
    <property type="molecule type" value="Genomic_DNA"/>
</dbReference>
<sequence>MMAEFAPGHVVELRPGPNHFQLLPGHHRVQLWSQYAWRCGRATLDIDTTRGPVHLYYAAPYTIHSRGAAGFVPQERPGMRAKIAIFATAILVPLLIVAVALLQR</sequence>
<dbReference type="KEGG" id="nsl:BOX37_05120"/>
<keyword evidence="1" id="KW-1133">Transmembrane helix</keyword>
<name>A0A1J0VN35_9NOCA</name>
<organism evidence="2 3">
    <name type="scientific">Nocardia mangyaensis</name>
    <dbReference type="NCBI Taxonomy" id="2213200"/>
    <lineage>
        <taxon>Bacteria</taxon>
        <taxon>Bacillati</taxon>
        <taxon>Actinomycetota</taxon>
        <taxon>Actinomycetes</taxon>
        <taxon>Mycobacteriales</taxon>
        <taxon>Nocardiaceae</taxon>
        <taxon>Nocardia</taxon>
    </lineage>
</organism>
<feature type="transmembrane region" description="Helical" evidence="1">
    <location>
        <begin position="83"/>
        <end position="102"/>
    </location>
</feature>
<dbReference type="AlphaFoldDB" id="A0A1J0VN35"/>